<reference evidence="2" key="1">
    <citation type="submission" date="2024-06" db="EMBL/GenBank/DDBJ databases">
        <authorList>
            <person name="Li S."/>
        </authorList>
    </citation>
    <scope>NUCLEOTIDE SEQUENCE</scope>
    <source>
        <strain evidence="2">SR10</strain>
    </source>
</reference>
<organism evidence="2">
    <name type="scientific">Lysobacter firmicutimachus</name>
    <dbReference type="NCBI Taxonomy" id="1792846"/>
    <lineage>
        <taxon>Bacteria</taxon>
        <taxon>Pseudomonadati</taxon>
        <taxon>Pseudomonadota</taxon>
        <taxon>Gammaproteobacteria</taxon>
        <taxon>Lysobacterales</taxon>
        <taxon>Lysobacteraceae</taxon>
        <taxon>Lysobacter</taxon>
    </lineage>
</organism>
<proteinExistence type="predicted"/>
<name>A0AAU8MQ91_9GAMM</name>
<sequence length="92" mass="10568">MNEYRHHIQTRGHYQIVALTRDADYEEDDIYAYAVLSSSGLKLRQELTLSDARLWLEQWERELASSGAPAPDIMAASRPPAPSTTRPGRRRR</sequence>
<evidence type="ECO:0000256" key="1">
    <source>
        <dbReference type="SAM" id="MobiDB-lite"/>
    </source>
</evidence>
<dbReference type="RefSeq" id="WP_064749433.1">
    <property type="nucleotide sequence ID" value="NZ_CP159925.1"/>
</dbReference>
<feature type="region of interest" description="Disordered" evidence="1">
    <location>
        <begin position="66"/>
        <end position="92"/>
    </location>
</feature>
<protein>
    <submittedName>
        <fullName evidence="2">Uncharacterized protein</fullName>
    </submittedName>
</protein>
<gene>
    <name evidence="2" type="ORF">ABU614_18935</name>
</gene>
<evidence type="ECO:0000313" key="2">
    <source>
        <dbReference type="EMBL" id="XCO74433.1"/>
    </source>
</evidence>
<accession>A0AAU8MQ91</accession>
<dbReference type="AlphaFoldDB" id="A0AAU8MQ91"/>
<dbReference type="EMBL" id="CP159925">
    <property type="protein sequence ID" value="XCO74433.1"/>
    <property type="molecule type" value="Genomic_DNA"/>
</dbReference>